<reference evidence="1 2" key="1">
    <citation type="submission" date="2020-09" db="EMBL/GenBank/DDBJ databases">
        <title>De no assembly of potato wild relative species, Solanum commersonii.</title>
        <authorList>
            <person name="Cho K."/>
        </authorList>
    </citation>
    <scope>NUCLEOTIDE SEQUENCE [LARGE SCALE GENOMIC DNA]</scope>
    <source>
        <strain evidence="1">LZ3.2</strain>
        <tissue evidence="1">Leaf</tissue>
    </source>
</reference>
<keyword evidence="2" id="KW-1185">Reference proteome</keyword>
<dbReference type="EMBL" id="JACXVP010000009">
    <property type="protein sequence ID" value="KAG5585731.1"/>
    <property type="molecule type" value="Genomic_DNA"/>
</dbReference>
<proteinExistence type="predicted"/>
<gene>
    <name evidence="1" type="ORF">H5410_046165</name>
</gene>
<evidence type="ECO:0000313" key="1">
    <source>
        <dbReference type="EMBL" id="KAG5585731.1"/>
    </source>
</evidence>
<organism evidence="1 2">
    <name type="scientific">Solanum commersonii</name>
    <name type="common">Commerson's wild potato</name>
    <name type="synonym">Commerson's nightshade</name>
    <dbReference type="NCBI Taxonomy" id="4109"/>
    <lineage>
        <taxon>Eukaryota</taxon>
        <taxon>Viridiplantae</taxon>
        <taxon>Streptophyta</taxon>
        <taxon>Embryophyta</taxon>
        <taxon>Tracheophyta</taxon>
        <taxon>Spermatophyta</taxon>
        <taxon>Magnoliopsida</taxon>
        <taxon>eudicotyledons</taxon>
        <taxon>Gunneridae</taxon>
        <taxon>Pentapetalae</taxon>
        <taxon>asterids</taxon>
        <taxon>lamiids</taxon>
        <taxon>Solanales</taxon>
        <taxon>Solanaceae</taxon>
        <taxon>Solanoideae</taxon>
        <taxon>Solaneae</taxon>
        <taxon>Solanum</taxon>
    </lineage>
</organism>
<accession>A0A9J5XBI2</accession>
<dbReference type="AlphaFoldDB" id="A0A9J5XBI2"/>
<protein>
    <submittedName>
        <fullName evidence="1">Uncharacterized protein</fullName>
    </submittedName>
</protein>
<comment type="caution">
    <text evidence="1">The sequence shown here is derived from an EMBL/GenBank/DDBJ whole genome shotgun (WGS) entry which is preliminary data.</text>
</comment>
<name>A0A9J5XBI2_SOLCO</name>
<evidence type="ECO:0000313" key="2">
    <source>
        <dbReference type="Proteomes" id="UP000824120"/>
    </source>
</evidence>
<sequence length="167" mass="18832">MNVYDLPIQGYQGKEPHYARPSYHGRHTLMQVQATRGRLKASPRAFPRVVVFTTGREVAREDEPNWTALGELLPRHHEPHHGPWSSPLAIDFWIDEWVEGRFARNDTIKKNEGGGGEEECESLPRVVVFTIGHEVVVKVSPTWASLRELLPSHHGPHHLGSDGGREG</sequence>
<dbReference type="Proteomes" id="UP000824120">
    <property type="component" value="Chromosome 9"/>
</dbReference>